<keyword evidence="3" id="KW-1185">Reference proteome</keyword>
<protein>
    <submittedName>
        <fullName evidence="2">Uncharacterized protein</fullName>
    </submittedName>
</protein>
<sequence>MQNWVLKVSETVSVNIKITSNLRGYYLKLNIMFALERSRLGLVLFNFFIDDLKKEMECTLSKLSDDTKLTGPVDTPAVSSGSNKDQEHPGLYEQEQSQQTEGGDYPPLLSTQLTSRLVHPV</sequence>
<reference evidence="2 3" key="1">
    <citation type="journal article" date="2023" name="J. Hered.">
        <title>Chromosome-level genome of the wood stork (Mycteria americana) provides insight into avian chromosome evolution.</title>
        <authorList>
            <person name="Flamio R. Jr."/>
            <person name="Ramstad K.M."/>
        </authorList>
    </citation>
    <scope>NUCLEOTIDE SEQUENCE [LARGE SCALE GENOMIC DNA]</scope>
    <source>
        <strain evidence="2">JAX WOST 10</strain>
    </source>
</reference>
<comment type="caution">
    <text evidence="2">The sequence shown here is derived from an EMBL/GenBank/DDBJ whole genome shotgun (WGS) entry which is preliminary data.</text>
</comment>
<gene>
    <name evidence="2" type="ORF">QYF61_003032</name>
</gene>
<name>A0AAN7PB76_MYCAM</name>
<evidence type="ECO:0000256" key="1">
    <source>
        <dbReference type="SAM" id="MobiDB-lite"/>
    </source>
</evidence>
<feature type="region of interest" description="Disordered" evidence="1">
    <location>
        <begin position="65"/>
        <end position="109"/>
    </location>
</feature>
<evidence type="ECO:0000313" key="3">
    <source>
        <dbReference type="Proteomes" id="UP001333110"/>
    </source>
</evidence>
<dbReference type="AlphaFoldDB" id="A0AAN7PB76"/>
<evidence type="ECO:0000313" key="2">
    <source>
        <dbReference type="EMBL" id="KAK4823523.1"/>
    </source>
</evidence>
<dbReference type="Proteomes" id="UP001333110">
    <property type="component" value="Unassembled WGS sequence"/>
</dbReference>
<accession>A0AAN7PB76</accession>
<organism evidence="2 3">
    <name type="scientific">Mycteria americana</name>
    <name type="common">Wood stork</name>
    <dbReference type="NCBI Taxonomy" id="33587"/>
    <lineage>
        <taxon>Eukaryota</taxon>
        <taxon>Metazoa</taxon>
        <taxon>Chordata</taxon>
        <taxon>Craniata</taxon>
        <taxon>Vertebrata</taxon>
        <taxon>Euteleostomi</taxon>
        <taxon>Archelosauria</taxon>
        <taxon>Archosauria</taxon>
        <taxon>Dinosauria</taxon>
        <taxon>Saurischia</taxon>
        <taxon>Theropoda</taxon>
        <taxon>Coelurosauria</taxon>
        <taxon>Aves</taxon>
        <taxon>Neognathae</taxon>
        <taxon>Neoaves</taxon>
        <taxon>Aequornithes</taxon>
        <taxon>Ciconiiformes</taxon>
        <taxon>Ciconiidae</taxon>
        <taxon>Mycteria</taxon>
    </lineage>
</organism>
<dbReference type="EMBL" id="JAUNZN010000003">
    <property type="protein sequence ID" value="KAK4823523.1"/>
    <property type="molecule type" value="Genomic_DNA"/>
</dbReference>
<proteinExistence type="predicted"/>